<dbReference type="KEGG" id="slut:H9L13_07210"/>
<proteinExistence type="predicted"/>
<evidence type="ECO:0000256" key="6">
    <source>
        <dbReference type="SAM" id="Phobius"/>
    </source>
</evidence>
<protein>
    <submittedName>
        <fullName evidence="8">Envelope stress response membrane protein PspC</fullName>
    </submittedName>
</protein>
<organism evidence="8 9">
    <name type="scientific">Sphingomonas lutea</name>
    <dbReference type="NCBI Taxonomy" id="1045317"/>
    <lineage>
        <taxon>Bacteria</taxon>
        <taxon>Pseudomonadati</taxon>
        <taxon>Pseudomonadota</taxon>
        <taxon>Alphaproteobacteria</taxon>
        <taxon>Sphingomonadales</taxon>
        <taxon>Sphingomonadaceae</taxon>
        <taxon>Sphingomonas</taxon>
    </lineage>
</organism>
<dbReference type="Proteomes" id="UP000515971">
    <property type="component" value="Chromosome"/>
</dbReference>
<sequence length="141" mass="16268">MSVYDNRDDRGYLTEQPASRTRFYRDKRNGKIMGVCAGIADYTGFDVNLVRVCFIATVFMSGGSVLPFYFIAGFVTPTKPSALDYENREDRQFWQGVRASPTRTAKDIRSRMRDIDRRLADIESYVTTENRSLAKEIEQLR</sequence>
<keyword evidence="5 6" id="KW-0472">Membrane</keyword>
<evidence type="ECO:0000313" key="9">
    <source>
        <dbReference type="Proteomes" id="UP000515971"/>
    </source>
</evidence>
<evidence type="ECO:0000256" key="2">
    <source>
        <dbReference type="ARBA" id="ARBA00022475"/>
    </source>
</evidence>
<feature type="transmembrane region" description="Helical" evidence="6">
    <location>
        <begin position="49"/>
        <end position="71"/>
    </location>
</feature>
<evidence type="ECO:0000256" key="3">
    <source>
        <dbReference type="ARBA" id="ARBA00022692"/>
    </source>
</evidence>
<dbReference type="Pfam" id="PF04024">
    <property type="entry name" value="PspC"/>
    <property type="match status" value="1"/>
</dbReference>
<name>A0A7G9SF84_9SPHN</name>
<evidence type="ECO:0000259" key="7">
    <source>
        <dbReference type="Pfam" id="PF04024"/>
    </source>
</evidence>
<keyword evidence="3 6" id="KW-0812">Transmembrane</keyword>
<dbReference type="InterPro" id="IPR014320">
    <property type="entry name" value="Phageshock_PspC"/>
</dbReference>
<feature type="domain" description="Phage shock protein PspC N-terminal" evidence="7">
    <location>
        <begin position="22"/>
        <end position="78"/>
    </location>
</feature>
<dbReference type="InterPro" id="IPR052027">
    <property type="entry name" value="PspC"/>
</dbReference>
<dbReference type="PANTHER" id="PTHR33885">
    <property type="entry name" value="PHAGE SHOCK PROTEIN C"/>
    <property type="match status" value="1"/>
</dbReference>
<accession>A0A7G9SF84</accession>
<dbReference type="NCBIfam" id="TIGR02978">
    <property type="entry name" value="phageshock_pspC"/>
    <property type="match status" value="1"/>
</dbReference>
<keyword evidence="4 6" id="KW-1133">Transmembrane helix</keyword>
<evidence type="ECO:0000256" key="1">
    <source>
        <dbReference type="ARBA" id="ARBA00004162"/>
    </source>
</evidence>
<gene>
    <name evidence="8" type="primary">pspC</name>
    <name evidence="8" type="ORF">H9L13_07210</name>
</gene>
<dbReference type="GO" id="GO:0005886">
    <property type="term" value="C:plasma membrane"/>
    <property type="evidence" value="ECO:0007669"/>
    <property type="project" value="UniProtKB-SubCell"/>
</dbReference>
<comment type="subcellular location">
    <subcellularLocation>
        <location evidence="1">Cell membrane</location>
        <topology evidence="1">Single-pass membrane protein</topology>
    </subcellularLocation>
</comment>
<evidence type="ECO:0000313" key="8">
    <source>
        <dbReference type="EMBL" id="QNN66509.1"/>
    </source>
</evidence>
<dbReference type="InterPro" id="IPR007168">
    <property type="entry name" value="Phageshock_PspC_N"/>
</dbReference>
<dbReference type="AlphaFoldDB" id="A0A7G9SF84"/>
<keyword evidence="2" id="KW-1003">Cell membrane</keyword>
<keyword evidence="9" id="KW-1185">Reference proteome</keyword>
<evidence type="ECO:0000256" key="5">
    <source>
        <dbReference type="ARBA" id="ARBA00023136"/>
    </source>
</evidence>
<dbReference type="PANTHER" id="PTHR33885:SF3">
    <property type="entry name" value="PHAGE SHOCK PROTEIN C"/>
    <property type="match status" value="1"/>
</dbReference>
<dbReference type="EMBL" id="CP060718">
    <property type="protein sequence ID" value="QNN66509.1"/>
    <property type="molecule type" value="Genomic_DNA"/>
</dbReference>
<reference evidence="8 9" key="1">
    <citation type="submission" date="2020-08" db="EMBL/GenBank/DDBJ databases">
        <title>Genome sequence of Sphingomonas lutea KCTC 23642T.</title>
        <authorList>
            <person name="Hyun D.-W."/>
            <person name="Bae J.-W."/>
        </authorList>
    </citation>
    <scope>NUCLEOTIDE SEQUENCE [LARGE SCALE GENOMIC DNA]</scope>
    <source>
        <strain evidence="8 9">KCTC 23642</strain>
    </source>
</reference>
<evidence type="ECO:0000256" key="4">
    <source>
        <dbReference type="ARBA" id="ARBA00022989"/>
    </source>
</evidence>